<evidence type="ECO:0000256" key="7">
    <source>
        <dbReference type="ARBA" id="ARBA00022884"/>
    </source>
</evidence>
<dbReference type="EC" id="3.1.26.3" evidence="8"/>
<sequence>MNQQDNRFRRLSTALDYFFEKPDLLKQALTHRSFGTPNNERFEFIGDSILNYTVARMLFDQFPKLSEGELSRLRANLVNQNTLAEIAQELKLGDYLYLGEGELKSGGFNRPSILADAVEATFAAISFDRDFQAAEQVVRRLYLGRVTAIDPTRHAKDAKTRLQEALQARRLALPRYTILAQNGEAHEQSFRVQCDLGELAIITTGEGSSRRGAEQQAAEVALQLLEQHFAAGKKKTS</sequence>
<evidence type="ECO:0000256" key="1">
    <source>
        <dbReference type="ARBA" id="ARBA00000109"/>
    </source>
</evidence>
<dbReference type="PANTHER" id="PTHR11207:SF0">
    <property type="entry name" value="RIBONUCLEASE 3"/>
    <property type="match status" value="1"/>
</dbReference>
<dbReference type="Gene3D" id="1.10.1520.10">
    <property type="entry name" value="Ribonuclease III domain"/>
    <property type="match status" value="1"/>
</dbReference>
<keyword evidence="8" id="KW-0698">rRNA processing</keyword>
<dbReference type="Pfam" id="PF00035">
    <property type="entry name" value="dsrm"/>
    <property type="match status" value="1"/>
</dbReference>
<evidence type="ECO:0000256" key="6">
    <source>
        <dbReference type="ARBA" id="ARBA00022801"/>
    </source>
</evidence>
<feature type="active site" evidence="8">
    <location>
        <position position="119"/>
    </location>
</feature>
<evidence type="ECO:0000256" key="2">
    <source>
        <dbReference type="ARBA" id="ARBA00010183"/>
    </source>
</evidence>
<dbReference type="RefSeq" id="WP_386091102.1">
    <property type="nucleotide sequence ID" value="NZ_JBHRXN010000026.1"/>
</dbReference>
<dbReference type="CDD" id="cd00593">
    <property type="entry name" value="RIBOc"/>
    <property type="match status" value="1"/>
</dbReference>
<feature type="domain" description="DRBM" evidence="9">
    <location>
        <begin position="157"/>
        <end position="227"/>
    </location>
</feature>
<comment type="caution">
    <text evidence="11">The sequence shown here is derived from an EMBL/GenBank/DDBJ whole genome shotgun (WGS) entry which is preliminary data.</text>
</comment>
<comment type="catalytic activity">
    <reaction evidence="1 8">
        <text>Endonucleolytic cleavage to 5'-phosphomonoester.</text>
        <dbReference type="EC" id="3.1.26.3"/>
    </reaction>
</comment>
<dbReference type="InterPro" id="IPR011907">
    <property type="entry name" value="RNase_III"/>
</dbReference>
<dbReference type="PROSITE" id="PS50142">
    <property type="entry name" value="RNASE_3_2"/>
    <property type="match status" value="1"/>
</dbReference>
<dbReference type="Proteomes" id="UP001595741">
    <property type="component" value="Unassembled WGS sequence"/>
</dbReference>
<name>A0ABV7RDI9_9NEIS</name>
<keyword evidence="8" id="KW-0819">tRNA processing</keyword>
<dbReference type="Pfam" id="PF14622">
    <property type="entry name" value="Ribonucleas_3_3"/>
    <property type="match status" value="1"/>
</dbReference>
<keyword evidence="12" id="KW-1185">Reference proteome</keyword>
<dbReference type="NCBIfam" id="TIGR02191">
    <property type="entry name" value="RNaseIII"/>
    <property type="match status" value="1"/>
</dbReference>
<dbReference type="InterPro" id="IPR036389">
    <property type="entry name" value="RNase_III_sf"/>
</dbReference>
<comment type="similarity">
    <text evidence="2">Belongs to the ribonuclease III family.</text>
</comment>
<dbReference type="InterPro" id="IPR014720">
    <property type="entry name" value="dsRBD_dom"/>
</dbReference>
<evidence type="ECO:0000259" key="9">
    <source>
        <dbReference type="PROSITE" id="PS50137"/>
    </source>
</evidence>
<proteinExistence type="inferred from homology"/>
<dbReference type="CDD" id="cd10845">
    <property type="entry name" value="DSRM_RNAse_III_family"/>
    <property type="match status" value="1"/>
</dbReference>
<keyword evidence="3 8" id="KW-0507">mRNA processing</keyword>
<dbReference type="SMART" id="SM00535">
    <property type="entry name" value="RIBOc"/>
    <property type="match status" value="1"/>
</dbReference>
<dbReference type="EMBL" id="JBHRXN010000026">
    <property type="protein sequence ID" value="MFC3532389.1"/>
    <property type="molecule type" value="Genomic_DNA"/>
</dbReference>
<dbReference type="PROSITE" id="PS50137">
    <property type="entry name" value="DS_RBD"/>
    <property type="match status" value="1"/>
</dbReference>
<dbReference type="GO" id="GO:0004525">
    <property type="term" value="F:ribonuclease III activity"/>
    <property type="evidence" value="ECO:0007669"/>
    <property type="project" value="UniProtKB-EC"/>
</dbReference>
<evidence type="ECO:0000256" key="3">
    <source>
        <dbReference type="ARBA" id="ARBA00022664"/>
    </source>
</evidence>
<keyword evidence="8" id="KW-0963">Cytoplasm</keyword>
<feature type="binding site" evidence="8">
    <location>
        <position position="119"/>
    </location>
    <ligand>
        <name>Mg(2+)</name>
        <dbReference type="ChEBI" id="CHEBI:18420"/>
    </ligand>
</feature>
<evidence type="ECO:0000313" key="12">
    <source>
        <dbReference type="Proteomes" id="UP001595741"/>
    </source>
</evidence>
<dbReference type="SUPFAM" id="SSF69065">
    <property type="entry name" value="RNase III domain-like"/>
    <property type="match status" value="1"/>
</dbReference>
<dbReference type="SUPFAM" id="SSF54768">
    <property type="entry name" value="dsRNA-binding domain-like"/>
    <property type="match status" value="1"/>
</dbReference>
<keyword evidence="6 8" id="KW-0378">Hydrolase</keyword>
<keyword evidence="5 8" id="KW-0255">Endonuclease</keyword>
<organism evidence="11 12">
    <name type="scientific">Vogesella facilis</name>
    <dbReference type="NCBI Taxonomy" id="1655232"/>
    <lineage>
        <taxon>Bacteria</taxon>
        <taxon>Pseudomonadati</taxon>
        <taxon>Pseudomonadota</taxon>
        <taxon>Betaproteobacteria</taxon>
        <taxon>Neisseriales</taxon>
        <taxon>Chromobacteriaceae</taxon>
        <taxon>Vogesella</taxon>
    </lineage>
</organism>
<keyword evidence="7 8" id="KW-0694">RNA-binding</keyword>
<protein>
    <recommendedName>
        <fullName evidence="8">Ribonuclease 3</fullName>
        <ecNumber evidence="8">3.1.26.3</ecNumber>
    </recommendedName>
    <alternativeName>
        <fullName evidence="8">Ribonuclease III</fullName>
        <shortName evidence="8">RNase III</shortName>
    </alternativeName>
</protein>
<feature type="active site" evidence="8">
    <location>
        <position position="47"/>
    </location>
</feature>
<feature type="domain" description="RNase III" evidence="10">
    <location>
        <begin position="8"/>
        <end position="130"/>
    </location>
</feature>
<dbReference type="HAMAP" id="MF_00104">
    <property type="entry name" value="RNase_III"/>
    <property type="match status" value="1"/>
</dbReference>
<comment type="subunit">
    <text evidence="8">Homodimer.</text>
</comment>
<feature type="binding site" evidence="8">
    <location>
        <position position="43"/>
    </location>
    <ligand>
        <name>Mg(2+)</name>
        <dbReference type="ChEBI" id="CHEBI:18420"/>
    </ligand>
</feature>
<evidence type="ECO:0000256" key="8">
    <source>
        <dbReference type="HAMAP-Rule" id="MF_00104"/>
    </source>
</evidence>
<comment type="cofactor">
    <cofactor evidence="8">
        <name>Mg(2+)</name>
        <dbReference type="ChEBI" id="CHEBI:18420"/>
    </cofactor>
</comment>
<feature type="binding site" evidence="8">
    <location>
        <position position="116"/>
    </location>
    <ligand>
        <name>Mg(2+)</name>
        <dbReference type="ChEBI" id="CHEBI:18420"/>
    </ligand>
</feature>
<keyword evidence="4 8" id="KW-0540">Nuclease</keyword>
<evidence type="ECO:0000256" key="4">
    <source>
        <dbReference type="ARBA" id="ARBA00022722"/>
    </source>
</evidence>
<evidence type="ECO:0000256" key="5">
    <source>
        <dbReference type="ARBA" id="ARBA00022759"/>
    </source>
</evidence>
<gene>
    <name evidence="8 11" type="primary">rnc</name>
    <name evidence="11" type="ORF">ACFOLG_09335</name>
</gene>
<dbReference type="InterPro" id="IPR000999">
    <property type="entry name" value="RNase_III_dom"/>
</dbReference>
<keyword evidence="8" id="KW-0699">rRNA-binding</keyword>
<dbReference type="Gene3D" id="3.30.160.20">
    <property type="match status" value="1"/>
</dbReference>
<reference evidence="12" key="1">
    <citation type="journal article" date="2019" name="Int. J. Syst. Evol. Microbiol.">
        <title>The Global Catalogue of Microorganisms (GCM) 10K type strain sequencing project: providing services to taxonomists for standard genome sequencing and annotation.</title>
        <authorList>
            <consortium name="The Broad Institute Genomics Platform"/>
            <consortium name="The Broad Institute Genome Sequencing Center for Infectious Disease"/>
            <person name="Wu L."/>
            <person name="Ma J."/>
        </authorList>
    </citation>
    <scope>NUCLEOTIDE SEQUENCE [LARGE SCALE GENOMIC DNA]</scope>
    <source>
        <strain evidence="12">KCTC 42742</strain>
    </source>
</reference>
<keyword evidence="8" id="KW-0479">Metal-binding</keyword>
<evidence type="ECO:0000259" key="10">
    <source>
        <dbReference type="PROSITE" id="PS50142"/>
    </source>
</evidence>
<accession>A0ABV7RDI9</accession>
<keyword evidence="8" id="KW-0460">Magnesium</keyword>
<evidence type="ECO:0000313" key="11">
    <source>
        <dbReference type="EMBL" id="MFC3532389.1"/>
    </source>
</evidence>
<comment type="subcellular location">
    <subcellularLocation>
        <location evidence="8">Cytoplasm</location>
    </subcellularLocation>
</comment>
<dbReference type="SMART" id="SM00358">
    <property type="entry name" value="DSRM"/>
    <property type="match status" value="1"/>
</dbReference>
<comment type="function">
    <text evidence="8">Digests double-stranded RNA. Involved in the processing of primary rRNA transcript to yield the immediate precursors to the large and small rRNAs (23S and 16S). Processes some mRNAs, and tRNAs when they are encoded in the rRNA operon. Processes pre-crRNA and tracrRNA of type II CRISPR loci if present in the organism.</text>
</comment>
<dbReference type="PANTHER" id="PTHR11207">
    <property type="entry name" value="RIBONUCLEASE III"/>
    <property type="match status" value="1"/>
</dbReference>